<dbReference type="InterPro" id="IPR006143">
    <property type="entry name" value="RND_pump_MFP"/>
</dbReference>
<proteinExistence type="inferred from homology"/>
<feature type="region of interest" description="Disordered" evidence="2">
    <location>
        <begin position="115"/>
        <end position="134"/>
    </location>
</feature>
<dbReference type="EMBL" id="BAAFGK010000001">
    <property type="protein sequence ID" value="GAB0055938.1"/>
    <property type="molecule type" value="Genomic_DNA"/>
</dbReference>
<reference evidence="5 6" key="2">
    <citation type="submission" date="2024-09" db="EMBL/GenBank/DDBJ databases">
        <title>Draft genome sequence of Candidatus Magnetaquicoccaceae bacterium FCR-1.</title>
        <authorList>
            <person name="Shimoshige H."/>
            <person name="Shimamura S."/>
            <person name="Taoka A."/>
            <person name="Kobayashi H."/>
            <person name="Maekawa T."/>
        </authorList>
    </citation>
    <scope>NUCLEOTIDE SEQUENCE [LARGE SCALE GENOMIC DNA]</scope>
    <source>
        <strain evidence="5 6">FCR-1</strain>
    </source>
</reference>
<evidence type="ECO:0000256" key="2">
    <source>
        <dbReference type="SAM" id="MobiDB-lite"/>
    </source>
</evidence>
<dbReference type="Gene3D" id="2.40.50.100">
    <property type="match status" value="1"/>
</dbReference>
<reference evidence="5 6" key="1">
    <citation type="submission" date="2024-05" db="EMBL/GenBank/DDBJ databases">
        <authorList>
            <consortium name="Candidatus Magnetaquicoccaceae bacterium FCR-1 genome sequencing consortium"/>
            <person name="Shimoshige H."/>
            <person name="Shimamura S."/>
            <person name="Taoka A."/>
            <person name="Kobayashi H."/>
            <person name="Maekawa T."/>
        </authorList>
    </citation>
    <scope>NUCLEOTIDE SEQUENCE [LARGE SCALE GENOMIC DNA]</scope>
    <source>
        <strain evidence="5 6">FCR-1</strain>
    </source>
</reference>
<evidence type="ECO:0000313" key="6">
    <source>
        <dbReference type="Proteomes" id="UP001628193"/>
    </source>
</evidence>
<evidence type="ECO:0000256" key="1">
    <source>
        <dbReference type="ARBA" id="ARBA00009477"/>
    </source>
</evidence>
<dbReference type="RefSeq" id="WP_420903649.1">
    <property type="nucleotide sequence ID" value="NZ_BAAFGK010000001.1"/>
</dbReference>
<sequence>MKCPLPGWLFILFCLPLPSQADEPLQVTTKPLEAVLIHPREEAPAESRALLDGLITAQVGATVVELPVQVGDTVKSGDLVVRLDPWAYRLAERRAAAELDGLRARLETARKRAERARQLHAQKQASEERVEQSESEVKELAAQARAVEVSMEDARTRVEKCLVKAPFDGVVVQRQARVGMDAAPGTPLAQLVDHRHVELSATIASGRIDSLTRAPSWHFSHEGRDYPVKLRVVVPVVDPASRAREARLLFTGDRPVPGAAGRLVWSDARPHLPPWLLVRRDATLGFFLAQGDKAAFQPLPQALEGHPALLDPLPEGTVVISGRESLTHGAAIQPIPAPP</sequence>
<dbReference type="PANTHER" id="PTHR30469:SF15">
    <property type="entry name" value="HLYD FAMILY OF SECRETION PROTEINS"/>
    <property type="match status" value="1"/>
</dbReference>
<comment type="caution">
    <text evidence="5">The sequence shown here is derived from an EMBL/GenBank/DDBJ whole genome shotgun (WGS) entry which is preliminary data.</text>
</comment>
<gene>
    <name evidence="5" type="primary">mdtA_2</name>
    <name evidence="5" type="ORF">SIID45300_00237</name>
</gene>
<dbReference type="Gene3D" id="1.10.287.470">
    <property type="entry name" value="Helix hairpin bin"/>
    <property type="match status" value="1"/>
</dbReference>
<dbReference type="SUPFAM" id="SSF111369">
    <property type="entry name" value="HlyD-like secretion proteins"/>
    <property type="match status" value="1"/>
</dbReference>
<name>A0ABQ0C4W9_9PROT</name>
<dbReference type="PANTHER" id="PTHR30469">
    <property type="entry name" value="MULTIDRUG RESISTANCE PROTEIN MDTA"/>
    <property type="match status" value="1"/>
</dbReference>
<dbReference type="NCBIfam" id="TIGR01730">
    <property type="entry name" value="RND_mfp"/>
    <property type="match status" value="1"/>
</dbReference>
<feature type="signal peptide" evidence="3">
    <location>
        <begin position="1"/>
        <end position="21"/>
    </location>
</feature>
<dbReference type="Gene3D" id="2.40.30.170">
    <property type="match status" value="1"/>
</dbReference>
<feature type="compositionally biased region" description="Basic and acidic residues" evidence="2">
    <location>
        <begin position="125"/>
        <end position="134"/>
    </location>
</feature>
<dbReference type="Proteomes" id="UP001628193">
    <property type="component" value="Unassembled WGS sequence"/>
</dbReference>
<evidence type="ECO:0000256" key="3">
    <source>
        <dbReference type="SAM" id="SignalP"/>
    </source>
</evidence>
<keyword evidence="3" id="KW-0732">Signal</keyword>
<keyword evidence="6" id="KW-1185">Reference proteome</keyword>
<protein>
    <submittedName>
        <fullName evidence="5">Multidrug resistance protein MdtA</fullName>
    </submittedName>
</protein>
<feature type="domain" description="Multidrug resistance protein MdtA-like barrel-sandwich hybrid" evidence="4">
    <location>
        <begin position="55"/>
        <end position="192"/>
    </location>
</feature>
<accession>A0ABQ0C4W9</accession>
<comment type="similarity">
    <text evidence="1">Belongs to the membrane fusion protein (MFP) (TC 8.A.1) family.</text>
</comment>
<feature type="chain" id="PRO_5047044542" evidence="3">
    <location>
        <begin position="22"/>
        <end position="339"/>
    </location>
</feature>
<evidence type="ECO:0000313" key="5">
    <source>
        <dbReference type="EMBL" id="GAB0055938.1"/>
    </source>
</evidence>
<evidence type="ECO:0000259" key="4">
    <source>
        <dbReference type="Pfam" id="PF25917"/>
    </source>
</evidence>
<dbReference type="InterPro" id="IPR058625">
    <property type="entry name" value="MdtA-like_BSH"/>
</dbReference>
<organism evidence="5 6">
    <name type="scientific">Candidatus Magnetaquiglobus chichijimensis</name>
    <dbReference type="NCBI Taxonomy" id="3141448"/>
    <lineage>
        <taxon>Bacteria</taxon>
        <taxon>Pseudomonadati</taxon>
        <taxon>Pseudomonadota</taxon>
        <taxon>Magnetococcia</taxon>
        <taxon>Magnetococcales</taxon>
        <taxon>Candidatus Magnetaquicoccaceae</taxon>
        <taxon>Candidatus Magnetaquiglobus</taxon>
    </lineage>
</organism>
<dbReference type="Pfam" id="PF25917">
    <property type="entry name" value="BSH_RND"/>
    <property type="match status" value="1"/>
</dbReference>